<organism evidence="1 2">
    <name type="scientific">Rubroshorea leprosula</name>
    <dbReference type="NCBI Taxonomy" id="152421"/>
    <lineage>
        <taxon>Eukaryota</taxon>
        <taxon>Viridiplantae</taxon>
        <taxon>Streptophyta</taxon>
        <taxon>Embryophyta</taxon>
        <taxon>Tracheophyta</taxon>
        <taxon>Spermatophyta</taxon>
        <taxon>Magnoliopsida</taxon>
        <taxon>eudicotyledons</taxon>
        <taxon>Gunneridae</taxon>
        <taxon>Pentapetalae</taxon>
        <taxon>rosids</taxon>
        <taxon>malvids</taxon>
        <taxon>Malvales</taxon>
        <taxon>Dipterocarpaceae</taxon>
        <taxon>Rubroshorea</taxon>
    </lineage>
</organism>
<evidence type="ECO:0000313" key="1">
    <source>
        <dbReference type="EMBL" id="GKV33032.1"/>
    </source>
</evidence>
<reference evidence="1 2" key="1">
    <citation type="journal article" date="2021" name="Commun. Biol.">
        <title>The genome of Shorea leprosula (Dipterocarpaceae) highlights the ecological relevance of drought in aseasonal tropical rainforests.</title>
        <authorList>
            <person name="Ng K.K.S."/>
            <person name="Kobayashi M.J."/>
            <person name="Fawcett J.A."/>
            <person name="Hatakeyama M."/>
            <person name="Paape T."/>
            <person name="Ng C.H."/>
            <person name="Ang C.C."/>
            <person name="Tnah L.H."/>
            <person name="Lee C.T."/>
            <person name="Nishiyama T."/>
            <person name="Sese J."/>
            <person name="O'Brien M.J."/>
            <person name="Copetti D."/>
            <person name="Mohd Noor M.I."/>
            <person name="Ong R.C."/>
            <person name="Putra M."/>
            <person name="Sireger I.Z."/>
            <person name="Indrioko S."/>
            <person name="Kosugi Y."/>
            <person name="Izuno A."/>
            <person name="Isagi Y."/>
            <person name="Lee S.L."/>
            <person name="Shimizu K.K."/>
        </authorList>
    </citation>
    <scope>NUCLEOTIDE SEQUENCE [LARGE SCALE GENOMIC DNA]</scope>
    <source>
        <strain evidence="1">214</strain>
    </source>
</reference>
<evidence type="ECO:0000313" key="2">
    <source>
        <dbReference type="Proteomes" id="UP001054252"/>
    </source>
</evidence>
<protein>
    <submittedName>
        <fullName evidence="1">Uncharacterized protein</fullName>
    </submittedName>
</protein>
<dbReference type="Proteomes" id="UP001054252">
    <property type="component" value="Unassembled WGS sequence"/>
</dbReference>
<dbReference type="EMBL" id="BPVZ01000098">
    <property type="protein sequence ID" value="GKV33032.1"/>
    <property type="molecule type" value="Genomic_DNA"/>
</dbReference>
<keyword evidence="2" id="KW-1185">Reference proteome</keyword>
<name>A0AAV5L7A9_9ROSI</name>
<comment type="caution">
    <text evidence="1">The sequence shown here is derived from an EMBL/GenBank/DDBJ whole genome shotgun (WGS) entry which is preliminary data.</text>
</comment>
<accession>A0AAV5L7A9</accession>
<proteinExistence type="predicted"/>
<dbReference type="AlphaFoldDB" id="A0AAV5L7A9"/>
<sequence length="71" mass="7945">MSNTIIYQIIPNKESIRDLYHLHLEGDSDLGLAVLETDLEVRLAILLGERLSRRLVELLVFSPGGGDTLLE</sequence>
<gene>
    <name evidence="1" type="ORF">SLEP1_g41585</name>
</gene>